<feature type="zinc finger region" description="C3H1-type" evidence="6">
    <location>
        <begin position="3"/>
        <end position="31"/>
    </location>
</feature>
<feature type="compositionally biased region" description="Low complexity" evidence="8">
    <location>
        <begin position="1150"/>
        <end position="1190"/>
    </location>
</feature>
<feature type="region of interest" description="Disordered" evidence="8">
    <location>
        <begin position="29"/>
        <end position="65"/>
    </location>
</feature>
<dbReference type="PROSITE" id="PS50103">
    <property type="entry name" value="ZF_C3H1"/>
    <property type="match status" value="4"/>
</dbReference>
<dbReference type="GeneID" id="7824028"/>
<feature type="domain" description="C3H1-type" evidence="9">
    <location>
        <begin position="3"/>
        <end position="31"/>
    </location>
</feature>
<feature type="region of interest" description="Disordered" evidence="8">
    <location>
        <begin position="493"/>
        <end position="544"/>
    </location>
</feature>
<dbReference type="SMART" id="SM00356">
    <property type="entry name" value="ZnF_C3H1"/>
    <property type="match status" value="4"/>
</dbReference>
<evidence type="ECO:0000256" key="3">
    <source>
        <dbReference type="ARBA" id="ARBA00022771"/>
    </source>
</evidence>
<dbReference type="eggNOG" id="KOG3257">
    <property type="taxonomic scope" value="Eukaryota"/>
</dbReference>
<feature type="compositionally biased region" description="Basic and acidic residues" evidence="8">
    <location>
        <begin position="102"/>
        <end position="113"/>
    </location>
</feature>
<dbReference type="OrthoDB" id="410307at2759"/>
<name>I7MGA7_TETTS</name>
<dbReference type="Gene3D" id="4.10.1000.10">
    <property type="entry name" value="Zinc finger, CCCH-type"/>
    <property type="match status" value="1"/>
</dbReference>
<dbReference type="InterPro" id="IPR036855">
    <property type="entry name" value="Znf_CCCH_sf"/>
</dbReference>
<feature type="region of interest" description="Disordered" evidence="8">
    <location>
        <begin position="860"/>
        <end position="919"/>
    </location>
</feature>
<keyword evidence="10" id="KW-0689">Ribosomal protein</keyword>
<keyword evidence="11" id="KW-1185">Reference proteome</keyword>
<dbReference type="STRING" id="312017.I7MGA7"/>
<feature type="zinc finger region" description="C3H1-type" evidence="6">
    <location>
        <begin position="169"/>
        <end position="197"/>
    </location>
</feature>
<dbReference type="Pfam" id="PF00642">
    <property type="entry name" value="zf-CCCH"/>
    <property type="match status" value="2"/>
</dbReference>
<dbReference type="GO" id="GO:0005840">
    <property type="term" value="C:ribosome"/>
    <property type="evidence" value="ECO:0007669"/>
    <property type="project" value="UniProtKB-KW"/>
</dbReference>
<keyword evidence="5" id="KW-0539">Nucleus</keyword>
<evidence type="ECO:0000256" key="2">
    <source>
        <dbReference type="ARBA" id="ARBA00022723"/>
    </source>
</evidence>
<dbReference type="KEGG" id="tet:TTHERM_00585340"/>
<evidence type="ECO:0000259" key="9">
    <source>
        <dbReference type="PROSITE" id="PS50103"/>
    </source>
</evidence>
<feature type="compositionally biased region" description="Basic and acidic residues" evidence="8">
    <location>
        <begin position="1194"/>
        <end position="1205"/>
    </location>
</feature>
<feature type="compositionally biased region" description="Polar residues" evidence="8">
    <location>
        <begin position="46"/>
        <end position="62"/>
    </location>
</feature>
<feature type="compositionally biased region" description="Low complexity" evidence="8">
    <location>
        <begin position="1083"/>
        <end position="1110"/>
    </location>
</feature>
<dbReference type="PANTHER" id="PTHR46527">
    <property type="entry name" value="NUCLEOPORIN-LIKE PROTEIN 2"/>
    <property type="match status" value="1"/>
</dbReference>
<keyword evidence="3 6" id="KW-0863">Zinc-finger</keyword>
<feature type="compositionally biased region" description="Basic and acidic residues" evidence="8">
    <location>
        <begin position="996"/>
        <end position="1016"/>
    </location>
</feature>
<feature type="compositionally biased region" description="Polar residues" evidence="8">
    <location>
        <begin position="1036"/>
        <end position="1048"/>
    </location>
</feature>
<keyword evidence="10" id="KW-0687">Ribonucleoprotein</keyword>
<feature type="region of interest" description="Disordered" evidence="8">
    <location>
        <begin position="94"/>
        <end position="135"/>
    </location>
</feature>
<feature type="compositionally biased region" description="Basic and acidic residues" evidence="8">
    <location>
        <begin position="1111"/>
        <end position="1128"/>
    </location>
</feature>
<feature type="compositionally biased region" description="Basic and acidic residues" evidence="8">
    <location>
        <begin position="1051"/>
        <end position="1082"/>
    </location>
</feature>
<dbReference type="Pfam" id="PF18345">
    <property type="entry name" value="zf_CCCH_4"/>
    <property type="match status" value="1"/>
</dbReference>
<dbReference type="Gene3D" id="3.30.1370.210">
    <property type="match status" value="1"/>
</dbReference>
<dbReference type="EMBL" id="GG662510">
    <property type="protein sequence ID" value="EAR84976.2"/>
    <property type="molecule type" value="Genomic_DNA"/>
</dbReference>
<keyword evidence="2 6" id="KW-0479">Metal-binding</keyword>
<evidence type="ECO:0000256" key="6">
    <source>
        <dbReference type="PROSITE-ProRule" id="PRU00723"/>
    </source>
</evidence>
<evidence type="ECO:0000256" key="5">
    <source>
        <dbReference type="ARBA" id="ARBA00023242"/>
    </source>
</evidence>
<feature type="compositionally biased region" description="Polar residues" evidence="8">
    <location>
        <begin position="531"/>
        <end position="541"/>
    </location>
</feature>
<evidence type="ECO:0000256" key="7">
    <source>
        <dbReference type="SAM" id="Coils"/>
    </source>
</evidence>
<evidence type="ECO:0000313" key="10">
    <source>
        <dbReference type="EMBL" id="EAR84976.2"/>
    </source>
</evidence>
<feature type="zinc finger region" description="C3H1-type" evidence="6">
    <location>
        <begin position="138"/>
        <end position="165"/>
    </location>
</feature>
<feature type="compositionally biased region" description="Low complexity" evidence="8">
    <location>
        <begin position="114"/>
        <end position="124"/>
    </location>
</feature>
<reference evidence="11" key="1">
    <citation type="journal article" date="2006" name="PLoS Biol.">
        <title>Macronuclear genome sequence of the ciliate Tetrahymena thermophila, a model eukaryote.</title>
        <authorList>
            <person name="Eisen J.A."/>
            <person name="Coyne R.S."/>
            <person name="Wu M."/>
            <person name="Wu D."/>
            <person name="Thiagarajan M."/>
            <person name="Wortman J.R."/>
            <person name="Badger J.H."/>
            <person name="Ren Q."/>
            <person name="Amedeo P."/>
            <person name="Jones K.M."/>
            <person name="Tallon L.J."/>
            <person name="Delcher A.L."/>
            <person name="Salzberg S.L."/>
            <person name="Silva J.C."/>
            <person name="Haas B.J."/>
            <person name="Majoros W.H."/>
            <person name="Farzad M."/>
            <person name="Carlton J.M."/>
            <person name="Smith R.K. Jr."/>
            <person name="Garg J."/>
            <person name="Pearlman R.E."/>
            <person name="Karrer K.M."/>
            <person name="Sun L."/>
            <person name="Manning G."/>
            <person name="Elde N.C."/>
            <person name="Turkewitz A.P."/>
            <person name="Asai D.J."/>
            <person name="Wilkes D.E."/>
            <person name="Wang Y."/>
            <person name="Cai H."/>
            <person name="Collins K."/>
            <person name="Stewart B.A."/>
            <person name="Lee S.R."/>
            <person name="Wilamowska K."/>
            <person name="Weinberg Z."/>
            <person name="Ruzzo W.L."/>
            <person name="Wloga D."/>
            <person name="Gaertig J."/>
            <person name="Frankel J."/>
            <person name="Tsao C.-C."/>
            <person name="Gorovsky M.A."/>
            <person name="Keeling P.J."/>
            <person name="Waller R.F."/>
            <person name="Patron N.J."/>
            <person name="Cherry J.M."/>
            <person name="Stover N.A."/>
            <person name="Krieger C.J."/>
            <person name="del Toro C."/>
            <person name="Ryder H.F."/>
            <person name="Williamson S.C."/>
            <person name="Barbeau R.A."/>
            <person name="Hamilton E.P."/>
            <person name="Orias E."/>
        </authorList>
    </citation>
    <scope>NUCLEOTIDE SEQUENCE [LARGE SCALE GENOMIC DNA]</scope>
    <source>
        <strain evidence="11">SB210</strain>
    </source>
</reference>
<keyword evidence="4 6" id="KW-0862">Zinc</keyword>
<sequence length="1205" mass="141060">MSRFQGKFCFQFKREGKCQKGDDCEYSHTLPNRDQGIDTLFRGHRQNNNNNHYESKGQSETQQDQEKTKICRFHLKGNCQHGDNCKYLHTQNEDGQANQEAPNKEDRFGERSIQDNQRGQQQNQHNEDRGQDDEFKDNEKTKICRYYLQGNCTKGDECKFLHQKDDGEARPKKVCYNFQNTGFCKMGDRCKFSHDDASKVNADNQANQKAVNEKDIDILNNQIFKFSIIDLGKSCNLTNPKDIFPIGQRQLVAFFENGFLILRMITKKTKQLLEMQKKTISKRKNSQEMEEEDMKTGAHFSQHGLILEVLKQFYYPIKKIIADKIIISAKRWIFVSFQNPLTQSYGFLVYDLNDCTKNKVTKCAAVDIAHSQRINSAEFCLKSEVMAQVEQQNNFTDQYKNFGTQNDLENELIRQKNMKQELKIQKKQDLIMNYIIGLENEIDDLFAQIDEINADDSISQDERDKKTTQLQEEQEKKKKILYKYQDIYDSLTEEQHGDQDEDGDDQEKGDNKDEDEQEQEEQKNEENQDQYDSYSSSNVSQDDFYKKEFYEEDEDLIDEIEEESVNPINLDSDDEQNDQKSDLADNFYFKSLIIESEYATSLDELVIFTSSKDGMVKVWNITKVGEEADCGKQESENQEQKQRPRLRGTVHQDLQANLTAANNNGNLQSDKTPKLNSHFEYQAIINEDLSLNITENILSKQIIKSIKQVTIIVKSIPPEPNKLNRILLLGGEQGKMYSIGLNFSLSKVSQIGTESQVIDEFYISKQNQIFCILNSYESSQIIQIGHDSSSLVDEVKLNIDSFHVSFEEESKIIKFYYGNSNQLVMIKTKVPEKKLKLSEEEMLEMELQKIQNEIILESAQQDKERQNDQDVQDKAEESNKESQSNNEKERSENQEENKQKSDENQKEKEGENSNSQIKTVLDFTQPYKIDFKNDEKLFSKELGFKEKIHRILEIKIKNKQVLFALVMNKNKNITQDCYLFNFECKSGQRNSYRSRGQNDRSRIQNDRSKGQEDRSRSRSNLNVNQTERNFRGANRQFAQIQREQQSGEQRQNQRRDFRDQKRDDHKFQDHSQNKQNEEDHQGQQRQHQQNDRQQGFNRQRNQSNRNSQQQGRDHFQRRDQSQGDRNTRDQQGGQQGGRFQSRFKPRNESGNRLNGQGQGRNGNFQRPGNSSFQNPRNGRFNQNQQQGRNNSRATRSDWNSDKINQ</sequence>
<dbReference type="SUPFAM" id="SSF90229">
    <property type="entry name" value="CCCH zinc finger"/>
    <property type="match status" value="4"/>
</dbReference>
<feature type="domain" description="C3H1-type" evidence="9">
    <location>
        <begin position="138"/>
        <end position="165"/>
    </location>
</feature>
<feature type="compositionally biased region" description="Basic and acidic residues" evidence="8">
    <location>
        <begin position="860"/>
        <end position="911"/>
    </location>
</feature>
<evidence type="ECO:0000256" key="8">
    <source>
        <dbReference type="SAM" id="MobiDB-lite"/>
    </source>
</evidence>
<feature type="domain" description="C3H1-type" evidence="9">
    <location>
        <begin position="169"/>
        <end position="197"/>
    </location>
</feature>
<evidence type="ECO:0000313" key="11">
    <source>
        <dbReference type="Proteomes" id="UP000009168"/>
    </source>
</evidence>
<evidence type="ECO:0000256" key="4">
    <source>
        <dbReference type="ARBA" id="ARBA00022833"/>
    </source>
</evidence>
<feature type="domain" description="C3H1-type" evidence="9">
    <location>
        <begin position="65"/>
        <end position="92"/>
    </location>
</feature>
<evidence type="ECO:0000256" key="1">
    <source>
        <dbReference type="ARBA" id="ARBA00004123"/>
    </source>
</evidence>
<proteinExistence type="predicted"/>
<feature type="region of interest" description="Disordered" evidence="8">
    <location>
        <begin position="989"/>
        <end position="1205"/>
    </location>
</feature>
<comment type="subcellular location">
    <subcellularLocation>
        <location evidence="1">Nucleus</location>
    </subcellularLocation>
</comment>
<organism evidence="10 11">
    <name type="scientific">Tetrahymena thermophila (strain SB210)</name>
    <dbReference type="NCBI Taxonomy" id="312017"/>
    <lineage>
        <taxon>Eukaryota</taxon>
        <taxon>Sar</taxon>
        <taxon>Alveolata</taxon>
        <taxon>Ciliophora</taxon>
        <taxon>Intramacronucleata</taxon>
        <taxon>Oligohymenophorea</taxon>
        <taxon>Hymenostomatida</taxon>
        <taxon>Tetrahymenina</taxon>
        <taxon>Tetrahymenidae</taxon>
        <taxon>Tetrahymena</taxon>
    </lineage>
</organism>
<feature type="compositionally biased region" description="Basic and acidic residues" evidence="8">
    <location>
        <begin position="125"/>
        <end position="135"/>
    </location>
</feature>
<feature type="zinc finger region" description="C3H1-type" evidence="6">
    <location>
        <begin position="65"/>
        <end position="92"/>
    </location>
</feature>
<dbReference type="RefSeq" id="XP_001032639.2">
    <property type="nucleotide sequence ID" value="XM_001032639.2"/>
</dbReference>
<dbReference type="Proteomes" id="UP000009168">
    <property type="component" value="Unassembled WGS sequence"/>
</dbReference>
<dbReference type="PANTHER" id="PTHR46527:SF1">
    <property type="entry name" value="NUCLEOPORIN NUP42"/>
    <property type="match status" value="1"/>
</dbReference>
<dbReference type="InterPro" id="IPR000571">
    <property type="entry name" value="Znf_CCCH"/>
</dbReference>
<feature type="coiled-coil region" evidence="7">
    <location>
        <begin position="405"/>
        <end position="455"/>
    </location>
</feature>
<accession>I7MGA7</accession>
<dbReference type="InterPro" id="IPR051767">
    <property type="entry name" value="Nucleoporin_NUP42"/>
</dbReference>
<dbReference type="InParanoid" id="I7MGA7"/>
<keyword evidence="7" id="KW-0175">Coiled coil</keyword>
<dbReference type="GO" id="GO:0008270">
    <property type="term" value="F:zinc ion binding"/>
    <property type="evidence" value="ECO:0007669"/>
    <property type="project" value="UniProtKB-KW"/>
</dbReference>
<feature type="compositionally biased region" description="Polar residues" evidence="8">
    <location>
        <begin position="1018"/>
        <end position="1027"/>
    </location>
</feature>
<dbReference type="GO" id="GO:0005634">
    <property type="term" value="C:nucleus"/>
    <property type="evidence" value="ECO:0007669"/>
    <property type="project" value="UniProtKB-SubCell"/>
</dbReference>
<protein>
    <submittedName>
        <fullName evidence="10">50S ribosomal protein</fullName>
    </submittedName>
</protein>
<gene>
    <name evidence="10" type="ORF">TTHERM_00585340</name>
</gene>
<dbReference type="AlphaFoldDB" id="I7MGA7"/>